<keyword evidence="5" id="KW-1185">Reference proteome</keyword>
<dbReference type="Proteomes" id="UP000743899">
    <property type="component" value="Unassembled WGS sequence"/>
</dbReference>
<dbReference type="EMBL" id="JAACYS010000011">
    <property type="protein sequence ID" value="NCU16945.1"/>
    <property type="molecule type" value="Genomic_DNA"/>
</dbReference>
<proteinExistence type="predicted"/>
<feature type="transmembrane region" description="Helical" evidence="3">
    <location>
        <begin position="12"/>
        <end position="35"/>
    </location>
</feature>
<sequence>MIQKMIKNYNGITLVELVAAIALLGVISILTYSVLFTGIKANERIMEESKLRDEADYIMTHFIEVFFTLKDSQIDRVNSFYDEPDSNGNYYIRLKTGEKIGFYNGKVLIKDEAIKLLNDDIKLGKNSKIETTLNSEGDKSINRFKITLVVESKKTDQNLELESIFDVFKVREEGE</sequence>
<keyword evidence="3" id="KW-0812">Transmembrane</keyword>
<comment type="subcellular location">
    <subcellularLocation>
        <location evidence="1">Cell surface</location>
    </subcellularLocation>
</comment>
<evidence type="ECO:0000256" key="2">
    <source>
        <dbReference type="ARBA" id="ARBA00023287"/>
    </source>
</evidence>
<keyword evidence="3" id="KW-0472">Membrane</keyword>
<protein>
    <recommendedName>
        <fullName evidence="6">Prepilin-type N-terminal cleavage/methylation domain-containing protein</fullName>
    </recommendedName>
</protein>
<accession>A0ABX0A6C2</accession>
<comment type="caution">
    <text evidence="4">The sequence shown here is derived from an EMBL/GenBank/DDBJ whole genome shotgun (WGS) entry which is preliminary data.</text>
</comment>
<keyword evidence="2" id="KW-0178">Competence</keyword>
<organism evidence="4 5">
    <name type="scientific">Pallidibacillus pasinlerensis</name>
    <dbReference type="NCBI Taxonomy" id="2703818"/>
    <lineage>
        <taxon>Bacteria</taxon>
        <taxon>Bacillati</taxon>
        <taxon>Bacillota</taxon>
        <taxon>Bacilli</taxon>
        <taxon>Bacillales</taxon>
        <taxon>Bacillaceae</taxon>
        <taxon>Pallidibacillus</taxon>
    </lineage>
</organism>
<evidence type="ECO:0008006" key="6">
    <source>
        <dbReference type="Google" id="ProtNLM"/>
    </source>
</evidence>
<name>A0ABX0A6C2_9BACI</name>
<dbReference type="InterPro" id="IPR012902">
    <property type="entry name" value="N_methyl_site"/>
</dbReference>
<evidence type="ECO:0000256" key="1">
    <source>
        <dbReference type="ARBA" id="ARBA00004241"/>
    </source>
</evidence>
<evidence type="ECO:0000313" key="5">
    <source>
        <dbReference type="Proteomes" id="UP000743899"/>
    </source>
</evidence>
<dbReference type="Pfam" id="PF07963">
    <property type="entry name" value="N_methyl"/>
    <property type="match status" value="1"/>
</dbReference>
<evidence type="ECO:0000313" key="4">
    <source>
        <dbReference type="EMBL" id="NCU16945.1"/>
    </source>
</evidence>
<gene>
    <name evidence="4" type="ORF">GW534_04055</name>
</gene>
<keyword evidence="3" id="KW-1133">Transmembrane helix</keyword>
<reference evidence="4 5" key="1">
    <citation type="submission" date="2020-01" db="EMBL/GenBank/DDBJ databases">
        <title>A novel Bacillus sp. from Pasinler.</title>
        <authorList>
            <person name="Adiguzel A."/>
            <person name="Ay H."/>
            <person name="Baltaci M.O."/>
        </authorList>
    </citation>
    <scope>NUCLEOTIDE SEQUENCE [LARGE SCALE GENOMIC DNA]</scope>
    <source>
        <strain evidence="4 5">P1</strain>
    </source>
</reference>
<evidence type="ECO:0000256" key="3">
    <source>
        <dbReference type="SAM" id="Phobius"/>
    </source>
</evidence>